<evidence type="ECO:0000313" key="4">
    <source>
        <dbReference type="Proteomes" id="UP001295423"/>
    </source>
</evidence>
<keyword evidence="4" id="KW-1185">Reference proteome</keyword>
<dbReference type="Proteomes" id="UP001295423">
    <property type="component" value="Unassembled WGS sequence"/>
</dbReference>
<evidence type="ECO:0000256" key="1">
    <source>
        <dbReference type="SAM" id="MobiDB-lite"/>
    </source>
</evidence>
<protein>
    <submittedName>
        <fullName evidence="3">Uncharacterized protein</fullName>
    </submittedName>
</protein>
<feature type="region of interest" description="Disordered" evidence="1">
    <location>
        <begin position="1"/>
        <end position="35"/>
    </location>
</feature>
<name>A0AAD2JJJ4_9STRA</name>
<gene>
    <name evidence="3" type="ORF">CYCCA115_LOCUS15831</name>
</gene>
<keyword evidence="2" id="KW-0472">Membrane</keyword>
<feature type="region of interest" description="Disordered" evidence="1">
    <location>
        <begin position="101"/>
        <end position="124"/>
    </location>
</feature>
<feature type="compositionally biased region" description="Basic residues" evidence="1">
    <location>
        <begin position="1"/>
        <end position="20"/>
    </location>
</feature>
<dbReference type="EMBL" id="CAKOGP040001892">
    <property type="protein sequence ID" value="CAJ1955603.1"/>
    <property type="molecule type" value="Genomic_DNA"/>
</dbReference>
<keyword evidence="2" id="KW-0812">Transmembrane</keyword>
<evidence type="ECO:0000313" key="3">
    <source>
        <dbReference type="EMBL" id="CAJ1955603.1"/>
    </source>
</evidence>
<feature type="compositionally biased region" description="Polar residues" evidence="1">
    <location>
        <begin position="101"/>
        <end position="118"/>
    </location>
</feature>
<comment type="caution">
    <text evidence="3">The sequence shown here is derived from an EMBL/GenBank/DDBJ whole genome shotgun (WGS) entry which is preliminary data.</text>
</comment>
<sequence length="376" mass="44033">MPPMLHRKPQHHNDNHHHHNNTANGNANNANGYSPIRNTLKLSISEDHDVKKTLNQSAMRRRKNLYKRIRVFIVTSGILALLYHGYYEGRRYIQSRVPSVSFENPNSDDSSSQQLRGSNESDEGATIQPEVCFITASYSKKKKEMDKLLVINNKSPYLRFYLFTNLNDQEWSTPGWTKIVTHFKYRRIITHSRYGKFLGWKEPEIQECKAVFYMDACLRPSENQTMWRELADIIATDETGTGLMQWPHPKNRSGVIGEFLAIKDSKKDIDKNIVKSLQWMIAQEDLDVKAKIYMNENFGYDPNSQVYRELSQAFWDQYSLEEDSWRDQPLWAFMLHRYNITPIPYPVPYKQVWQRNDGRALGHHGHAYTSEKDVLA</sequence>
<accession>A0AAD2JJJ4</accession>
<dbReference type="AlphaFoldDB" id="A0AAD2JJJ4"/>
<keyword evidence="2" id="KW-1133">Transmembrane helix</keyword>
<feature type="transmembrane region" description="Helical" evidence="2">
    <location>
        <begin position="69"/>
        <end position="87"/>
    </location>
</feature>
<evidence type="ECO:0000256" key="2">
    <source>
        <dbReference type="SAM" id="Phobius"/>
    </source>
</evidence>
<feature type="compositionally biased region" description="Low complexity" evidence="1">
    <location>
        <begin position="21"/>
        <end position="31"/>
    </location>
</feature>
<organism evidence="3 4">
    <name type="scientific">Cylindrotheca closterium</name>
    <dbReference type="NCBI Taxonomy" id="2856"/>
    <lineage>
        <taxon>Eukaryota</taxon>
        <taxon>Sar</taxon>
        <taxon>Stramenopiles</taxon>
        <taxon>Ochrophyta</taxon>
        <taxon>Bacillariophyta</taxon>
        <taxon>Bacillariophyceae</taxon>
        <taxon>Bacillariophycidae</taxon>
        <taxon>Bacillariales</taxon>
        <taxon>Bacillariaceae</taxon>
        <taxon>Cylindrotheca</taxon>
    </lineage>
</organism>
<reference evidence="3" key="1">
    <citation type="submission" date="2023-08" db="EMBL/GenBank/DDBJ databases">
        <authorList>
            <person name="Audoor S."/>
            <person name="Bilcke G."/>
        </authorList>
    </citation>
    <scope>NUCLEOTIDE SEQUENCE</scope>
</reference>
<proteinExistence type="predicted"/>